<accession>A0A7X6I121</accession>
<dbReference type="Pfam" id="PF22124">
    <property type="entry name" value="Glyco_hydro_95_cat"/>
    <property type="match status" value="1"/>
</dbReference>
<name>A0A7X6I121_9ACTN</name>
<dbReference type="PANTHER" id="PTHR31084">
    <property type="entry name" value="ALPHA-L-FUCOSIDASE 2"/>
    <property type="match status" value="1"/>
</dbReference>
<dbReference type="SUPFAM" id="SSF48208">
    <property type="entry name" value="Six-hairpin glycosidases"/>
    <property type="match status" value="1"/>
</dbReference>
<dbReference type="Pfam" id="PF14498">
    <property type="entry name" value="Glyco_hyd_65N_2"/>
    <property type="match status" value="1"/>
</dbReference>
<dbReference type="AlphaFoldDB" id="A0A7X6I121"/>
<feature type="region of interest" description="Disordered" evidence="1">
    <location>
        <begin position="475"/>
        <end position="520"/>
    </location>
</feature>
<feature type="compositionally biased region" description="Acidic residues" evidence="1">
    <location>
        <begin position="478"/>
        <end position="494"/>
    </location>
</feature>
<dbReference type="GO" id="GO:0004560">
    <property type="term" value="F:alpha-L-fucosidase activity"/>
    <property type="evidence" value="ECO:0007669"/>
    <property type="project" value="TreeGrafter"/>
</dbReference>
<evidence type="ECO:0000256" key="1">
    <source>
        <dbReference type="SAM" id="MobiDB-lite"/>
    </source>
</evidence>
<dbReference type="EMBL" id="JAAVJD010000267">
    <property type="protein sequence ID" value="NJQ08246.1"/>
    <property type="molecule type" value="Genomic_DNA"/>
</dbReference>
<feature type="domain" description="Alpha fucosidase A-like C-terminal" evidence="3">
    <location>
        <begin position="695"/>
        <end position="732"/>
    </location>
</feature>
<keyword evidence="6" id="KW-1185">Reference proteome</keyword>
<dbReference type="InterPro" id="IPR027414">
    <property type="entry name" value="GH95_N_dom"/>
</dbReference>
<sequence>MHGSWEPEPAGRWEDGYLAGNGSHGALAHGGLDDDRVVVTHHRLVRPNGSEGLPPPQLADQLRDTQAALLAGDHEAGQRFGAGLPFHWVQPFHPALQTRVLTLARPTPPTGTRPRPYRRSVAFATGEIRATGDGRASAVFVSRADDVVVQLLTAPGHHLEIRHDHRLPGAPAGEPAESRALLVDGGALLATRLDHPGSGRGFTVVTAVHGATDSLTTHGSSVRAGDARALLLLTRVRRHDTARGLPVPEPANLWRELAAQLPATAPDGQPAAVHDALLARHVALHRPAYLRTALDLGAPAADRALPGTALLARPESPALLERLFAAGRHHLLSSSGELPPRLTGLWTGEWETAWSGAFTTNANLPLQTASAAAGGLPEVVAAQRRFIAEQLDDWRDNARAVFGARGAVAPSHTDGERGHTRHFQPDYPLHVWTAGADWLLLPLLHEAEYTGRPDPVLDAVLADVAEFYDDFLLRDGDGDGDSDGDGDGDGDSDDSGSGTGGTVTVVPSYSPENSPAGQGPIAVNATMDIAAARHALTTAADRLPGDPRAAGWRRLAAALPPYRVNEDGALAEWAHPGLRDSYDHRHLSHLYPVWPLEEITPERTPDAAAAARRALALRGSENDSAHGHLHRALIAARLRDSGTALAALLAVVRADCFHASLMSSHYPGRDVYNADAAHALPALLLELVVHATPDRLVLLPALPAAFPHGAVTGVRARFGCEVDVRWSPHQVAVVLRPGRDAAVEVLLGSGGATGEPAARAGRLELVAGREQRLTLRR</sequence>
<organism evidence="5 6">
    <name type="scientific">Streptomyces lonarensis</name>
    <dbReference type="NCBI Taxonomy" id="700599"/>
    <lineage>
        <taxon>Bacteria</taxon>
        <taxon>Bacillati</taxon>
        <taxon>Actinomycetota</taxon>
        <taxon>Actinomycetes</taxon>
        <taxon>Kitasatosporales</taxon>
        <taxon>Streptomycetaceae</taxon>
        <taxon>Streptomyces</taxon>
    </lineage>
</organism>
<evidence type="ECO:0000259" key="3">
    <source>
        <dbReference type="Pfam" id="PF21307"/>
    </source>
</evidence>
<evidence type="ECO:0000259" key="2">
    <source>
        <dbReference type="Pfam" id="PF14498"/>
    </source>
</evidence>
<dbReference type="Gene3D" id="1.50.10.10">
    <property type="match status" value="1"/>
</dbReference>
<dbReference type="InterPro" id="IPR054363">
    <property type="entry name" value="GH95_cat"/>
</dbReference>
<evidence type="ECO:0000313" key="6">
    <source>
        <dbReference type="Proteomes" id="UP000578686"/>
    </source>
</evidence>
<proteinExistence type="predicted"/>
<dbReference type="Pfam" id="PF21307">
    <property type="entry name" value="Glyco_hydro_95_C"/>
    <property type="match status" value="1"/>
</dbReference>
<feature type="domain" description="Glycosyl hydrolase family 95 catalytic" evidence="4">
    <location>
        <begin position="275"/>
        <end position="684"/>
    </location>
</feature>
<feature type="domain" description="Glycosyl hydrolase family 95 N-terminal" evidence="2">
    <location>
        <begin position="5"/>
        <end position="237"/>
    </location>
</feature>
<reference evidence="5 6" key="1">
    <citation type="submission" date="2020-03" db="EMBL/GenBank/DDBJ databases">
        <title>Draft genome of Streptomyces sp. ventii, isolated from the Axial Seamount in the Pacific Ocean, and resequencing of the two type strains Streptomyces lonarensis strain NCL 716 and Streptomyces bohaiensis strain 11A07.</title>
        <authorList>
            <person name="Loughran R.M."/>
            <person name="Pfannmuller K.M."/>
            <person name="Wasson B.J."/>
            <person name="Deadmond M.C."/>
            <person name="Paddock B.E."/>
            <person name="Koyack M.J."/>
            <person name="Gallegos D.A."/>
            <person name="Mitchell E.A."/>
            <person name="Ushijima B."/>
            <person name="Saw J.H."/>
            <person name="Mcphail K.L."/>
            <person name="Videau P."/>
        </authorList>
    </citation>
    <scope>NUCLEOTIDE SEQUENCE [LARGE SCALE GENOMIC DNA]</scope>
    <source>
        <strain evidence="5 6">NCL716</strain>
    </source>
</reference>
<dbReference type="InterPro" id="IPR008928">
    <property type="entry name" value="6-hairpin_glycosidase_sf"/>
</dbReference>
<feature type="compositionally biased region" description="Polar residues" evidence="1">
    <location>
        <begin position="505"/>
        <end position="516"/>
    </location>
</feature>
<dbReference type="Proteomes" id="UP000578686">
    <property type="component" value="Unassembled WGS sequence"/>
</dbReference>
<protein>
    <recommendedName>
        <fullName evidence="7">Glycosyl hydrolase family 95 N-terminal domain-containing protein</fullName>
    </recommendedName>
</protein>
<gene>
    <name evidence="5" type="ORF">HCN56_22355</name>
</gene>
<dbReference type="PANTHER" id="PTHR31084:SF0">
    <property type="entry name" value="ALPHA-L-FUCOSIDASE 2"/>
    <property type="match status" value="1"/>
</dbReference>
<comment type="caution">
    <text evidence="5">The sequence shown here is derived from an EMBL/GenBank/DDBJ whole genome shotgun (WGS) entry which is preliminary data.</text>
</comment>
<dbReference type="InterPro" id="IPR012341">
    <property type="entry name" value="6hp_glycosidase-like_sf"/>
</dbReference>
<evidence type="ECO:0000313" key="5">
    <source>
        <dbReference type="EMBL" id="NJQ08246.1"/>
    </source>
</evidence>
<dbReference type="InterPro" id="IPR049053">
    <property type="entry name" value="AFCA-like_C"/>
</dbReference>
<dbReference type="GO" id="GO:0005975">
    <property type="term" value="P:carbohydrate metabolic process"/>
    <property type="evidence" value="ECO:0007669"/>
    <property type="project" value="InterPro"/>
</dbReference>
<evidence type="ECO:0008006" key="7">
    <source>
        <dbReference type="Google" id="ProtNLM"/>
    </source>
</evidence>
<evidence type="ECO:0000259" key="4">
    <source>
        <dbReference type="Pfam" id="PF22124"/>
    </source>
</evidence>
<dbReference type="RefSeq" id="WP_167973964.1">
    <property type="nucleotide sequence ID" value="NZ_BHZG01000083.1"/>
</dbReference>